<accession>A0AAW2X5Y5</accession>
<gene>
    <name evidence="2" type="ORF">Slati_1514100</name>
</gene>
<reference evidence="2" key="1">
    <citation type="submission" date="2020-06" db="EMBL/GenBank/DDBJ databases">
        <authorList>
            <person name="Li T."/>
            <person name="Hu X."/>
            <person name="Zhang T."/>
            <person name="Song X."/>
            <person name="Zhang H."/>
            <person name="Dai N."/>
            <person name="Sheng W."/>
            <person name="Hou X."/>
            <person name="Wei L."/>
        </authorList>
    </citation>
    <scope>NUCLEOTIDE SEQUENCE</scope>
    <source>
        <strain evidence="2">KEN1</strain>
        <tissue evidence="2">Leaf</tissue>
    </source>
</reference>
<comment type="caution">
    <text evidence="2">The sequence shown here is derived from an EMBL/GenBank/DDBJ whole genome shotgun (WGS) entry which is preliminary data.</text>
</comment>
<reference evidence="2" key="2">
    <citation type="journal article" date="2024" name="Plant">
        <title>Genomic evolution and insights into agronomic trait innovations of Sesamum species.</title>
        <authorList>
            <person name="Miao H."/>
            <person name="Wang L."/>
            <person name="Qu L."/>
            <person name="Liu H."/>
            <person name="Sun Y."/>
            <person name="Le M."/>
            <person name="Wang Q."/>
            <person name="Wei S."/>
            <person name="Zheng Y."/>
            <person name="Lin W."/>
            <person name="Duan Y."/>
            <person name="Cao H."/>
            <person name="Xiong S."/>
            <person name="Wang X."/>
            <person name="Wei L."/>
            <person name="Li C."/>
            <person name="Ma Q."/>
            <person name="Ju M."/>
            <person name="Zhao R."/>
            <person name="Li G."/>
            <person name="Mu C."/>
            <person name="Tian Q."/>
            <person name="Mei H."/>
            <person name="Zhang T."/>
            <person name="Gao T."/>
            <person name="Zhang H."/>
        </authorList>
    </citation>
    <scope>NUCLEOTIDE SEQUENCE</scope>
    <source>
        <strain evidence="2">KEN1</strain>
    </source>
</reference>
<dbReference type="AlphaFoldDB" id="A0AAW2X5Y5"/>
<protein>
    <submittedName>
        <fullName evidence="2">Uncharacterized protein</fullName>
    </submittedName>
</protein>
<proteinExistence type="predicted"/>
<feature type="compositionally biased region" description="Acidic residues" evidence="1">
    <location>
        <begin position="61"/>
        <end position="73"/>
    </location>
</feature>
<organism evidence="2">
    <name type="scientific">Sesamum latifolium</name>
    <dbReference type="NCBI Taxonomy" id="2727402"/>
    <lineage>
        <taxon>Eukaryota</taxon>
        <taxon>Viridiplantae</taxon>
        <taxon>Streptophyta</taxon>
        <taxon>Embryophyta</taxon>
        <taxon>Tracheophyta</taxon>
        <taxon>Spermatophyta</taxon>
        <taxon>Magnoliopsida</taxon>
        <taxon>eudicotyledons</taxon>
        <taxon>Gunneridae</taxon>
        <taxon>Pentapetalae</taxon>
        <taxon>asterids</taxon>
        <taxon>lamiids</taxon>
        <taxon>Lamiales</taxon>
        <taxon>Pedaliaceae</taxon>
        <taxon>Sesamum</taxon>
    </lineage>
</organism>
<name>A0AAW2X5Y5_9LAMI</name>
<evidence type="ECO:0000256" key="1">
    <source>
        <dbReference type="SAM" id="MobiDB-lite"/>
    </source>
</evidence>
<sequence>MPKRQRWLFLMRWATPFYLRGRLKPLTFQNPTFMRSEEGHPLPASVLVLRAIGATNSVMDGESESLEEPDEPAGECSSISAPRACKTASAPLKSVPA</sequence>
<dbReference type="EMBL" id="JACGWN010000005">
    <property type="protein sequence ID" value="KAL0449577.1"/>
    <property type="molecule type" value="Genomic_DNA"/>
</dbReference>
<evidence type="ECO:0000313" key="2">
    <source>
        <dbReference type="EMBL" id="KAL0449577.1"/>
    </source>
</evidence>
<feature type="region of interest" description="Disordered" evidence="1">
    <location>
        <begin position="59"/>
        <end position="80"/>
    </location>
</feature>